<protein>
    <recommendedName>
        <fullName evidence="3">(2Fe-2S) ferredoxin domain-containing protein</fullName>
    </recommendedName>
</protein>
<dbReference type="AlphaFoldDB" id="A0A7Z9DXS6"/>
<sequence>MSTHSLNTEFNLTGTIQNVGIKDGKPKVITLMTSLGLLLIEISKQARITGISDLAPGYQVKVTGRKKQDFKTGKIKLKATRVLSNSEPLSTLTRSSSIKEKTDQDDQISSDFISSEPAQLSPVRPAKILICQKSDCRKRGSDQVCALLKQELIQRGLEDRVTIQKTGCLKKCKSGPNIVMLPDKTHYNKVEIHKIPGLVEQHF</sequence>
<dbReference type="CDD" id="cd02980">
    <property type="entry name" value="TRX_Fd_family"/>
    <property type="match status" value="1"/>
</dbReference>
<dbReference type="Proteomes" id="UP000182190">
    <property type="component" value="Unassembled WGS sequence"/>
</dbReference>
<comment type="caution">
    <text evidence="1">The sequence shown here is derived from an EMBL/GenBank/DDBJ whole genome shotgun (WGS) entry which is preliminary data.</text>
</comment>
<dbReference type="Pfam" id="PF01257">
    <property type="entry name" value="2Fe-2S_thioredx"/>
    <property type="match status" value="1"/>
</dbReference>
<dbReference type="Gene3D" id="3.40.30.10">
    <property type="entry name" value="Glutaredoxin"/>
    <property type="match status" value="1"/>
</dbReference>
<name>A0A7Z9DXS6_9CYAN</name>
<dbReference type="RefSeq" id="WP_083624670.1">
    <property type="nucleotide sequence ID" value="NZ_LR735029.1"/>
</dbReference>
<organism evidence="1 2">
    <name type="scientific">Planktothrix paucivesiculata PCC 9631</name>
    <dbReference type="NCBI Taxonomy" id="671071"/>
    <lineage>
        <taxon>Bacteria</taxon>
        <taxon>Bacillati</taxon>
        <taxon>Cyanobacteriota</taxon>
        <taxon>Cyanophyceae</taxon>
        <taxon>Oscillatoriophycideae</taxon>
        <taxon>Oscillatoriales</taxon>
        <taxon>Microcoleaceae</taxon>
        <taxon>Planktothrix</taxon>
    </lineage>
</organism>
<accession>A0A7Z9DXS6</accession>
<dbReference type="InterPro" id="IPR036249">
    <property type="entry name" value="Thioredoxin-like_sf"/>
</dbReference>
<reference evidence="1" key="1">
    <citation type="submission" date="2019-10" db="EMBL/GenBank/DDBJ databases">
        <authorList>
            <consortium name="Genoscope - CEA"/>
            <person name="William W."/>
        </authorList>
    </citation>
    <scope>NUCLEOTIDE SEQUENCE [LARGE SCALE GENOMIC DNA]</scope>
    <source>
        <strain evidence="1">BBR_PRJEB10994</strain>
    </source>
</reference>
<gene>
    <name evidence="1" type="ORF">PL9631_1100060</name>
</gene>
<evidence type="ECO:0000313" key="2">
    <source>
        <dbReference type="Proteomes" id="UP000182190"/>
    </source>
</evidence>
<evidence type="ECO:0000313" key="1">
    <source>
        <dbReference type="EMBL" id="VXD15018.1"/>
    </source>
</evidence>
<evidence type="ECO:0008006" key="3">
    <source>
        <dbReference type="Google" id="ProtNLM"/>
    </source>
</evidence>
<dbReference type="OrthoDB" id="465045at2"/>
<keyword evidence="2" id="KW-1185">Reference proteome</keyword>
<dbReference type="EMBL" id="CZCS02000014">
    <property type="protein sequence ID" value="VXD15018.1"/>
    <property type="molecule type" value="Genomic_DNA"/>
</dbReference>
<dbReference type="SUPFAM" id="SSF52833">
    <property type="entry name" value="Thioredoxin-like"/>
    <property type="match status" value="1"/>
</dbReference>
<proteinExistence type="predicted"/>